<evidence type="ECO:0000313" key="2">
    <source>
        <dbReference type="Proteomes" id="UP001055811"/>
    </source>
</evidence>
<sequence>MMIGDLGIEANESAFCEVAKLLPLPELLLSISSIKADYIARQHIIFIAFFTKFLIFKLINRSKSKCSSSENASMRIMGAAGVPLVPGYHGHEQDIDVMKSEADKIGYPLHIKPTHGGGGKGMRIVENPKEFVDAFLGAQCEAAASFGNCNLQPDIVSDFRSRLGEATVSAAKAVGYHNVGTVEFIVDTLTGEFYFMEMKTRLQVEHPVTEMIVGQDLVEWQMRVANEQSLPLGQQQIPISVRVETGVEEGDTVSMHYDPMIAKLVVWGENPSLALVKLKDSLSKFQDTELWFVEWIQCVVKHPPGWKTQMLTTAFICSL</sequence>
<organism evidence="1 2">
    <name type="scientific">Cichorium intybus</name>
    <name type="common">Chicory</name>
    <dbReference type="NCBI Taxonomy" id="13427"/>
    <lineage>
        <taxon>Eukaryota</taxon>
        <taxon>Viridiplantae</taxon>
        <taxon>Streptophyta</taxon>
        <taxon>Embryophyta</taxon>
        <taxon>Tracheophyta</taxon>
        <taxon>Spermatophyta</taxon>
        <taxon>Magnoliopsida</taxon>
        <taxon>eudicotyledons</taxon>
        <taxon>Gunneridae</taxon>
        <taxon>Pentapetalae</taxon>
        <taxon>asterids</taxon>
        <taxon>campanulids</taxon>
        <taxon>Asterales</taxon>
        <taxon>Asteraceae</taxon>
        <taxon>Cichorioideae</taxon>
        <taxon>Cichorieae</taxon>
        <taxon>Cichoriinae</taxon>
        <taxon>Cichorium</taxon>
    </lineage>
</organism>
<reference evidence="2" key="1">
    <citation type="journal article" date="2022" name="Mol. Ecol. Resour.">
        <title>The genomes of chicory, endive, great burdock and yacon provide insights into Asteraceae palaeo-polyploidization history and plant inulin production.</title>
        <authorList>
            <person name="Fan W."/>
            <person name="Wang S."/>
            <person name="Wang H."/>
            <person name="Wang A."/>
            <person name="Jiang F."/>
            <person name="Liu H."/>
            <person name="Zhao H."/>
            <person name="Xu D."/>
            <person name="Zhang Y."/>
        </authorList>
    </citation>
    <scope>NUCLEOTIDE SEQUENCE [LARGE SCALE GENOMIC DNA]</scope>
    <source>
        <strain evidence="2">cv. Punajuju</strain>
    </source>
</reference>
<name>A0ACB9DW44_CICIN</name>
<comment type="caution">
    <text evidence="1">The sequence shown here is derived from an EMBL/GenBank/DDBJ whole genome shotgun (WGS) entry which is preliminary data.</text>
</comment>
<reference evidence="1 2" key="2">
    <citation type="journal article" date="2022" name="Mol. Ecol. Resour.">
        <title>The genomes of chicory, endive, great burdock and yacon provide insights into Asteraceae paleo-polyploidization history and plant inulin production.</title>
        <authorList>
            <person name="Fan W."/>
            <person name="Wang S."/>
            <person name="Wang H."/>
            <person name="Wang A."/>
            <person name="Jiang F."/>
            <person name="Liu H."/>
            <person name="Zhao H."/>
            <person name="Xu D."/>
            <person name="Zhang Y."/>
        </authorList>
    </citation>
    <scope>NUCLEOTIDE SEQUENCE [LARGE SCALE GENOMIC DNA]</scope>
    <source>
        <strain evidence="2">cv. Punajuju</strain>
        <tissue evidence="1">Leaves</tissue>
    </source>
</reference>
<proteinExistence type="predicted"/>
<keyword evidence="2" id="KW-1185">Reference proteome</keyword>
<accession>A0ACB9DW44</accession>
<gene>
    <name evidence="1" type="ORF">L2E82_21901</name>
</gene>
<dbReference type="Proteomes" id="UP001055811">
    <property type="component" value="Linkage Group LG04"/>
</dbReference>
<dbReference type="EMBL" id="CM042012">
    <property type="protein sequence ID" value="KAI3750954.1"/>
    <property type="molecule type" value="Genomic_DNA"/>
</dbReference>
<protein>
    <submittedName>
        <fullName evidence="1">Uncharacterized protein</fullName>
    </submittedName>
</protein>
<evidence type="ECO:0000313" key="1">
    <source>
        <dbReference type="EMBL" id="KAI3750954.1"/>
    </source>
</evidence>